<sequence>MESVIPPDISAALESDRRSKRRRASRYRVSAADRLYPLIELSDHGFVIEADEPPHLRGYVDILEGDERIARCLSVCVAADDGLVRYEFKRESAIGDVPADHVASVNAGLLAAPEK</sequence>
<dbReference type="Proteomes" id="UP001239909">
    <property type="component" value="Unassembled WGS sequence"/>
</dbReference>
<evidence type="ECO:0008006" key="3">
    <source>
        <dbReference type="Google" id="ProtNLM"/>
    </source>
</evidence>
<proteinExistence type="predicted"/>
<accession>A0ABQ6LJN5</accession>
<keyword evidence="2" id="KW-1185">Reference proteome</keyword>
<organism evidence="1 2">
    <name type="scientific">Paralimibaculum aggregatum</name>
    <dbReference type="NCBI Taxonomy" id="3036245"/>
    <lineage>
        <taxon>Bacteria</taxon>
        <taxon>Pseudomonadati</taxon>
        <taxon>Pseudomonadota</taxon>
        <taxon>Alphaproteobacteria</taxon>
        <taxon>Rhodobacterales</taxon>
        <taxon>Paracoccaceae</taxon>
        <taxon>Paralimibaculum</taxon>
    </lineage>
</organism>
<dbReference type="RefSeq" id="WP_285672258.1">
    <property type="nucleotide sequence ID" value="NZ_BSYI01000019.1"/>
</dbReference>
<evidence type="ECO:0000313" key="1">
    <source>
        <dbReference type="EMBL" id="GMG83464.1"/>
    </source>
</evidence>
<dbReference type="EMBL" id="BSYI01000019">
    <property type="protein sequence ID" value="GMG83464.1"/>
    <property type="molecule type" value="Genomic_DNA"/>
</dbReference>
<protein>
    <recommendedName>
        <fullName evidence="3">PilZ domain-containing protein</fullName>
    </recommendedName>
</protein>
<gene>
    <name evidence="1" type="ORF">LNKW23_26770</name>
</gene>
<evidence type="ECO:0000313" key="2">
    <source>
        <dbReference type="Proteomes" id="UP001239909"/>
    </source>
</evidence>
<comment type="caution">
    <text evidence="1">The sequence shown here is derived from an EMBL/GenBank/DDBJ whole genome shotgun (WGS) entry which is preliminary data.</text>
</comment>
<reference evidence="1 2" key="1">
    <citation type="submission" date="2023-04" db="EMBL/GenBank/DDBJ databases">
        <title>Marinoamorphus aggregata gen. nov., sp. Nov., isolate from tissue of brittle star Ophioplocus japonicus.</title>
        <authorList>
            <person name="Kawano K."/>
            <person name="Sawayama S."/>
            <person name="Nakagawa S."/>
        </authorList>
    </citation>
    <scope>NUCLEOTIDE SEQUENCE [LARGE SCALE GENOMIC DNA]</scope>
    <source>
        <strain evidence="1 2">NKW23</strain>
    </source>
</reference>
<name>A0ABQ6LJN5_9RHOB</name>